<evidence type="ECO:0000259" key="3">
    <source>
        <dbReference type="PROSITE" id="PS50222"/>
    </source>
</evidence>
<dbReference type="EnsemblMetazoa" id="G11193.5">
    <property type="protein sequence ID" value="G11193.5:cds"/>
    <property type="gene ID" value="G11193"/>
</dbReference>
<dbReference type="Pfam" id="PF13499">
    <property type="entry name" value="EF-hand_7"/>
    <property type="match status" value="1"/>
</dbReference>
<proteinExistence type="predicted"/>
<keyword evidence="1" id="KW-0677">Repeat</keyword>
<dbReference type="EnsemblMetazoa" id="G11193.3">
    <property type="protein sequence ID" value="G11193.3:cds"/>
    <property type="gene ID" value="G11193"/>
</dbReference>
<dbReference type="AlphaFoldDB" id="A0A8W8HUV4"/>
<dbReference type="SUPFAM" id="SSF47473">
    <property type="entry name" value="EF-hand"/>
    <property type="match status" value="1"/>
</dbReference>
<dbReference type="InterPro" id="IPR002048">
    <property type="entry name" value="EF_hand_dom"/>
</dbReference>
<dbReference type="Gene3D" id="1.10.238.10">
    <property type="entry name" value="EF-hand"/>
    <property type="match status" value="2"/>
</dbReference>
<dbReference type="InterPro" id="IPR011992">
    <property type="entry name" value="EF-hand-dom_pair"/>
</dbReference>
<dbReference type="PANTHER" id="PTHR23048">
    <property type="entry name" value="MYOSIN LIGHT CHAIN 1, 3"/>
    <property type="match status" value="1"/>
</dbReference>
<protein>
    <recommendedName>
        <fullName evidence="3">EF-hand domain-containing protein</fullName>
    </recommendedName>
</protein>
<feature type="domain" description="EF-hand" evidence="3">
    <location>
        <begin position="30"/>
        <end position="65"/>
    </location>
</feature>
<sequence>MADEGDVVNPYPGQCLQEGDGFSYPQFKEKSEQISKECFDFIDHDKNGVIDKAELITVMRGIGLNPSEKDAEELIASTAETGKDTISWAVFDDMMNGPCKSEKLNKMNMLAMFLIFDNNKDGFVDATDFQKTMIILEQPFGEFETKLFIEEMDKKPQGKLNYKDFVTLMYGESYAE</sequence>
<evidence type="ECO:0000313" key="5">
    <source>
        <dbReference type="Proteomes" id="UP000005408"/>
    </source>
</evidence>
<keyword evidence="5" id="KW-1185">Reference proteome</keyword>
<dbReference type="PROSITE" id="PS00018">
    <property type="entry name" value="EF_HAND_1"/>
    <property type="match status" value="2"/>
</dbReference>
<evidence type="ECO:0000256" key="2">
    <source>
        <dbReference type="ARBA" id="ARBA00022837"/>
    </source>
</evidence>
<dbReference type="EnsemblMetazoa" id="G11193.8">
    <property type="protein sequence ID" value="G11193.8:cds"/>
    <property type="gene ID" value="G11193"/>
</dbReference>
<dbReference type="InterPro" id="IPR018247">
    <property type="entry name" value="EF_Hand_1_Ca_BS"/>
</dbReference>
<name>A0A8W8HUV4_MAGGI</name>
<keyword evidence="2" id="KW-0106">Calcium</keyword>
<dbReference type="GO" id="GO:0016460">
    <property type="term" value="C:myosin II complex"/>
    <property type="evidence" value="ECO:0007669"/>
    <property type="project" value="TreeGrafter"/>
</dbReference>
<evidence type="ECO:0000256" key="1">
    <source>
        <dbReference type="ARBA" id="ARBA00022737"/>
    </source>
</evidence>
<dbReference type="EnsemblMetazoa" id="G11193.6">
    <property type="protein sequence ID" value="G11193.6:cds"/>
    <property type="gene ID" value="G11193"/>
</dbReference>
<organism evidence="4 5">
    <name type="scientific">Magallana gigas</name>
    <name type="common">Pacific oyster</name>
    <name type="synonym">Crassostrea gigas</name>
    <dbReference type="NCBI Taxonomy" id="29159"/>
    <lineage>
        <taxon>Eukaryota</taxon>
        <taxon>Metazoa</taxon>
        <taxon>Spiralia</taxon>
        <taxon>Lophotrochozoa</taxon>
        <taxon>Mollusca</taxon>
        <taxon>Bivalvia</taxon>
        <taxon>Autobranchia</taxon>
        <taxon>Pteriomorphia</taxon>
        <taxon>Ostreida</taxon>
        <taxon>Ostreoidea</taxon>
        <taxon>Ostreidae</taxon>
        <taxon>Magallana</taxon>
    </lineage>
</organism>
<dbReference type="PANTHER" id="PTHR23048:SF0">
    <property type="entry name" value="CALMODULIN LIKE 3"/>
    <property type="match status" value="1"/>
</dbReference>
<dbReference type="PROSITE" id="PS50222">
    <property type="entry name" value="EF_HAND_2"/>
    <property type="match status" value="2"/>
</dbReference>
<dbReference type="InterPro" id="IPR050230">
    <property type="entry name" value="CALM/Myosin/TropC-like"/>
</dbReference>
<dbReference type="GO" id="GO:0005509">
    <property type="term" value="F:calcium ion binding"/>
    <property type="evidence" value="ECO:0007669"/>
    <property type="project" value="InterPro"/>
</dbReference>
<evidence type="ECO:0000313" key="4">
    <source>
        <dbReference type="EnsemblMetazoa" id="G11193.3:cds"/>
    </source>
</evidence>
<dbReference type="Proteomes" id="UP000005408">
    <property type="component" value="Unassembled WGS sequence"/>
</dbReference>
<accession>A0A8W8HUV4</accession>
<reference evidence="4" key="1">
    <citation type="submission" date="2022-08" db="UniProtKB">
        <authorList>
            <consortium name="EnsemblMetazoa"/>
        </authorList>
    </citation>
    <scope>IDENTIFICATION</scope>
    <source>
        <strain evidence="4">05x7-T-G4-1.051#20</strain>
    </source>
</reference>
<dbReference type="Pfam" id="PF13405">
    <property type="entry name" value="EF-hand_6"/>
    <property type="match status" value="1"/>
</dbReference>
<dbReference type="FunFam" id="1.10.238.10:FF:000178">
    <property type="entry name" value="Calmodulin-2 A"/>
    <property type="match status" value="1"/>
</dbReference>
<feature type="domain" description="EF-hand" evidence="3">
    <location>
        <begin position="104"/>
        <end position="139"/>
    </location>
</feature>
<dbReference type="SMART" id="SM00054">
    <property type="entry name" value="EFh"/>
    <property type="match status" value="3"/>
</dbReference>
<dbReference type="EnsemblMetazoa" id="G11193.4">
    <property type="protein sequence ID" value="G11193.4:cds"/>
    <property type="gene ID" value="G11193"/>
</dbReference>
<dbReference type="EnsemblMetazoa" id="G11193.1">
    <property type="protein sequence ID" value="G11193.1:cds"/>
    <property type="gene ID" value="G11193"/>
</dbReference>